<evidence type="ECO:0000313" key="2">
    <source>
        <dbReference type="EMBL" id="KAL2534387.1"/>
    </source>
</evidence>
<dbReference type="AlphaFoldDB" id="A0ABD1VAM0"/>
<keyword evidence="3" id="KW-1185">Reference proteome</keyword>
<dbReference type="Proteomes" id="UP001604336">
    <property type="component" value="Unassembled WGS sequence"/>
</dbReference>
<evidence type="ECO:0000313" key="3">
    <source>
        <dbReference type="Proteomes" id="UP001604336"/>
    </source>
</evidence>
<accession>A0ABD1VAM0</accession>
<feature type="region of interest" description="Disordered" evidence="1">
    <location>
        <begin position="1"/>
        <end position="92"/>
    </location>
</feature>
<organism evidence="2 3">
    <name type="scientific">Abeliophyllum distichum</name>
    <dbReference type="NCBI Taxonomy" id="126358"/>
    <lineage>
        <taxon>Eukaryota</taxon>
        <taxon>Viridiplantae</taxon>
        <taxon>Streptophyta</taxon>
        <taxon>Embryophyta</taxon>
        <taxon>Tracheophyta</taxon>
        <taxon>Spermatophyta</taxon>
        <taxon>Magnoliopsida</taxon>
        <taxon>eudicotyledons</taxon>
        <taxon>Gunneridae</taxon>
        <taxon>Pentapetalae</taxon>
        <taxon>asterids</taxon>
        <taxon>lamiids</taxon>
        <taxon>Lamiales</taxon>
        <taxon>Oleaceae</taxon>
        <taxon>Forsythieae</taxon>
        <taxon>Abeliophyllum</taxon>
    </lineage>
</organism>
<sequence length="120" mass="12182">MEPSSRTHPNVPSQPTKPPDFDPFVVGQPTPAFHQPNTGLTPIQSGLTPQISPQIAATLGKAPSEAAPPSTGYGLAGSPPTDAPPPGDQFGGSILDQNLALADSRPGCAARVAPCPRSNP</sequence>
<feature type="compositionally biased region" description="Polar residues" evidence="1">
    <location>
        <begin position="35"/>
        <end position="55"/>
    </location>
</feature>
<gene>
    <name evidence="2" type="ORF">Adt_07738</name>
</gene>
<feature type="compositionally biased region" description="Polar residues" evidence="1">
    <location>
        <begin position="1"/>
        <end position="14"/>
    </location>
</feature>
<comment type="caution">
    <text evidence="2">The sequence shown here is derived from an EMBL/GenBank/DDBJ whole genome shotgun (WGS) entry which is preliminary data.</text>
</comment>
<dbReference type="EMBL" id="JBFOLK010000002">
    <property type="protein sequence ID" value="KAL2534387.1"/>
    <property type="molecule type" value="Genomic_DNA"/>
</dbReference>
<protein>
    <submittedName>
        <fullName evidence="2">Uncharacterized protein</fullName>
    </submittedName>
</protein>
<name>A0ABD1VAM0_9LAMI</name>
<reference evidence="3" key="1">
    <citation type="submission" date="2024-07" db="EMBL/GenBank/DDBJ databases">
        <title>Two chromosome-level genome assemblies of Korean endemic species Abeliophyllum distichum and Forsythia ovata (Oleaceae).</title>
        <authorList>
            <person name="Jang H."/>
        </authorList>
    </citation>
    <scope>NUCLEOTIDE SEQUENCE [LARGE SCALE GENOMIC DNA]</scope>
</reference>
<proteinExistence type="predicted"/>
<evidence type="ECO:0000256" key="1">
    <source>
        <dbReference type="SAM" id="MobiDB-lite"/>
    </source>
</evidence>